<dbReference type="EMBL" id="MN204493">
    <property type="protein sequence ID" value="QEQ93644.1"/>
    <property type="molecule type" value="Genomic_DNA"/>
</dbReference>
<dbReference type="Proteomes" id="UP000327392">
    <property type="component" value="Segment"/>
</dbReference>
<keyword evidence="2" id="KW-1185">Reference proteome</keyword>
<dbReference type="KEGG" id="vg:77931420"/>
<reference evidence="1 2" key="1">
    <citation type="submission" date="2019-07" db="EMBL/GenBank/DDBJ databases">
        <authorList>
            <person name="Mandava P."/>
            <person name="Ferry J.C."/>
            <person name="Fallon S.M."/>
            <person name="Hajdenberg M."/>
            <person name="Sharma E."/>
            <person name="Shaffer C.D."/>
            <person name="Weston-Hafer K.A."/>
            <person name="Garlena R.A."/>
            <person name="Russell D.A."/>
            <person name="Pope W.H."/>
            <person name="Jacobs-Sera D."/>
            <person name="Hatfull G.F."/>
        </authorList>
    </citation>
    <scope>NUCLEOTIDE SEQUENCE [LARGE SCALE GENOMIC DNA]</scope>
</reference>
<proteinExistence type="predicted"/>
<dbReference type="GeneID" id="77931420"/>
<organism evidence="1 2">
    <name type="scientific">Streptomyces phage Zuko</name>
    <dbReference type="NCBI Taxonomy" id="2601695"/>
    <lineage>
        <taxon>Viruses</taxon>
        <taxon>Duplodnaviria</taxon>
        <taxon>Heunggongvirae</taxon>
        <taxon>Uroviricota</taxon>
        <taxon>Caudoviricetes</taxon>
        <taxon>Zukovirus</taxon>
        <taxon>Zukovirus zuko</taxon>
    </lineage>
</organism>
<sequence>MAEVIHTWPGARSPAPAQFEYPWEQWATLDENGHGDIWLATRGVDFPARMTAAGFRASLYSRAQRMSKMRKKNAPVRVMRVKGTDKVRRIPDYKPLRIKIQVVSDELVAFQFYDSPEPPPTPTTDEVVPTKRRVREPLHRPVVRRTYERVKVSA</sequence>
<protein>
    <submittedName>
        <fullName evidence="1">Uncharacterized protein</fullName>
    </submittedName>
</protein>
<evidence type="ECO:0000313" key="1">
    <source>
        <dbReference type="EMBL" id="QEQ93644.1"/>
    </source>
</evidence>
<accession>A0A5J6D750</accession>
<gene>
    <name evidence="1" type="primary">66</name>
    <name evidence="1" type="ORF">SEA_ZUKO_66</name>
</gene>
<evidence type="ECO:0000313" key="2">
    <source>
        <dbReference type="Proteomes" id="UP000327392"/>
    </source>
</evidence>
<dbReference type="RefSeq" id="YP_010655557.1">
    <property type="nucleotide sequence ID" value="NC_070829.1"/>
</dbReference>
<name>A0A5J6D750_9CAUD</name>